<dbReference type="Pfam" id="PF14479">
    <property type="entry name" value="HeLo"/>
    <property type="match status" value="1"/>
</dbReference>
<dbReference type="PANTHER" id="PTHR37542">
    <property type="entry name" value="HELO DOMAIN-CONTAINING PROTEIN-RELATED"/>
    <property type="match status" value="1"/>
</dbReference>
<comment type="caution">
    <text evidence="3">The sequence shown here is derived from an EMBL/GenBank/DDBJ whole genome shotgun (WGS) entry which is preliminary data.</text>
</comment>
<dbReference type="Gene3D" id="1.20.120.1020">
    <property type="entry name" value="Prion-inhibition and propagation, HeLo domain"/>
    <property type="match status" value="1"/>
</dbReference>
<dbReference type="InterPro" id="IPR056002">
    <property type="entry name" value="DUF7580"/>
</dbReference>
<dbReference type="InterPro" id="IPR038305">
    <property type="entry name" value="HeLo_sf"/>
</dbReference>
<dbReference type="Pfam" id="PF24476">
    <property type="entry name" value="DUF7580"/>
    <property type="match status" value="1"/>
</dbReference>
<dbReference type="InterPro" id="IPR000719">
    <property type="entry name" value="Prot_kinase_dom"/>
</dbReference>
<dbReference type="PROSITE" id="PS50011">
    <property type="entry name" value="PROTEIN_KINASE_DOM"/>
    <property type="match status" value="1"/>
</dbReference>
<name>A0ABR4BPT6_9HELO</name>
<feature type="signal peptide" evidence="1">
    <location>
        <begin position="1"/>
        <end position="20"/>
    </location>
</feature>
<gene>
    <name evidence="3" type="ORF">VTL71DRAFT_10164</name>
</gene>
<evidence type="ECO:0000259" key="2">
    <source>
        <dbReference type="PROSITE" id="PS50011"/>
    </source>
</evidence>
<reference evidence="3 4" key="1">
    <citation type="journal article" date="2024" name="Commun. Biol.">
        <title>Comparative genomic analysis of thermophilic fungi reveals convergent evolutionary adaptations and gene losses.</title>
        <authorList>
            <person name="Steindorff A.S."/>
            <person name="Aguilar-Pontes M.V."/>
            <person name="Robinson A.J."/>
            <person name="Andreopoulos B."/>
            <person name="LaButti K."/>
            <person name="Kuo A."/>
            <person name="Mondo S."/>
            <person name="Riley R."/>
            <person name="Otillar R."/>
            <person name="Haridas S."/>
            <person name="Lipzen A."/>
            <person name="Grimwood J."/>
            <person name="Schmutz J."/>
            <person name="Clum A."/>
            <person name="Reid I.D."/>
            <person name="Moisan M.C."/>
            <person name="Butler G."/>
            <person name="Nguyen T.T.M."/>
            <person name="Dewar K."/>
            <person name="Conant G."/>
            <person name="Drula E."/>
            <person name="Henrissat B."/>
            <person name="Hansel C."/>
            <person name="Singer S."/>
            <person name="Hutchinson M.I."/>
            <person name="de Vries R.P."/>
            <person name="Natvig D.O."/>
            <person name="Powell A.J."/>
            <person name="Tsang A."/>
            <person name="Grigoriev I.V."/>
        </authorList>
    </citation>
    <scope>NUCLEOTIDE SEQUENCE [LARGE SCALE GENOMIC DNA]</scope>
    <source>
        <strain evidence="3 4">CBS 494.80</strain>
    </source>
</reference>
<dbReference type="Gene3D" id="1.10.510.10">
    <property type="entry name" value="Transferase(Phosphotransferase) domain 1"/>
    <property type="match status" value="1"/>
</dbReference>
<dbReference type="EMBL" id="JAZHXI010000026">
    <property type="protein sequence ID" value="KAL2059780.1"/>
    <property type="molecule type" value="Genomic_DNA"/>
</dbReference>
<dbReference type="PANTHER" id="PTHR37542:SF3">
    <property type="entry name" value="PRION-INHIBITION AND PROPAGATION HELO DOMAIN-CONTAINING PROTEIN"/>
    <property type="match status" value="1"/>
</dbReference>
<sequence length="557" mass="62123">MEAAGLALAVFAIIKPTAHAISTVISSTKNFGPDASNLHSRFSLQTLRLNSYERFLFEPNKFPLVKGMLFEQLPEDVRETFLGLLRALYEVLEAWVVVQRKYGLDGTGVKEGVEGDGLMNALEGLSVDESRGEIVKAGKASDSKFSKGTLWTRKATWVMNDKRSAEKLVTEFEAWTDRVKSLVDLACWPLPFFATVSQMERLEEDKDAAKIGMLDGIGMRKLLAPGSERMSTEKAKLLKVSSLDFKSKSTFQDLDVGELEGKGAVIVEYKSYEQDRTGSMSDIVSRRILQLVALLHEDKESKFRVLKCINFFDDVPGRRIGFAFLLPTPTSPMLPSSLDTFLSRKLKPSLGTRMKLAYALAESLAHLHSVGWVHKSLRSENIIFLPSTETPTSSSTESPEVSILEHPHVFGFEYSRMDSDFSSGRPDYDIKRNIYRHPQRWGQPSQTFSKIHDIYALGTILLEIGLWESLTQLNSGTLLSPASNSTTLETAEATQSRLMKHAKRRLAFYTGERYQAVVVKCLQGEFGVEFDDKMGSNLGKAFKAGVVDVLSELENGL</sequence>
<evidence type="ECO:0000313" key="3">
    <source>
        <dbReference type="EMBL" id="KAL2059780.1"/>
    </source>
</evidence>
<feature type="domain" description="Protein kinase" evidence="2">
    <location>
        <begin position="254"/>
        <end position="557"/>
    </location>
</feature>
<dbReference type="SUPFAM" id="SSF56112">
    <property type="entry name" value="Protein kinase-like (PK-like)"/>
    <property type="match status" value="1"/>
</dbReference>
<dbReference type="Proteomes" id="UP001595075">
    <property type="component" value="Unassembled WGS sequence"/>
</dbReference>
<evidence type="ECO:0000313" key="4">
    <source>
        <dbReference type="Proteomes" id="UP001595075"/>
    </source>
</evidence>
<feature type="chain" id="PRO_5046894749" description="Protein kinase domain-containing protein" evidence="1">
    <location>
        <begin position="21"/>
        <end position="557"/>
    </location>
</feature>
<accession>A0ABR4BPT6</accession>
<proteinExistence type="predicted"/>
<keyword evidence="1" id="KW-0732">Signal</keyword>
<protein>
    <recommendedName>
        <fullName evidence="2">Protein kinase domain-containing protein</fullName>
    </recommendedName>
</protein>
<organism evidence="3 4">
    <name type="scientific">Oculimacula yallundae</name>
    <dbReference type="NCBI Taxonomy" id="86028"/>
    <lineage>
        <taxon>Eukaryota</taxon>
        <taxon>Fungi</taxon>
        <taxon>Dikarya</taxon>
        <taxon>Ascomycota</taxon>
        <taxon>Pezizomycotina</taxon>
        <taxon>Leotiomycetes</taxon>
        <taxon>Helotiales</taxon>
        <taxon>Ploettnerulaceae</taxon>
        <taxon>Oculimacula</taxon>
    </lineage>
</organism>
<dbReference type="InterPro" id="IPR011009">
    <property type="entry name" value="Kinase-like_dom_sf"/>
</dbReference>
<keyword evidence="4" id="KW-1185">Reference proteome</keyword>
<evidence type="ECO:0000256" key="1">
    <source>
        <dbReference type="SAM" id="SignalP"/>
    </source>
</evidence>
<dbReference type="InterPro" id="IPR029498">
    <property type="entry name" value="HeLo_dom"/>
</dbReference>